<evidence type="ECO:0000256" key="2">
    <source>
        <dbReference type="PROSITE-ProRule" id="PRU00035"/>
    </source>
</evidence>
<dbReference type="GO" id="GO:0000785">
    <property type="term" value="C:chromatin"/>
    <property type="evidence" value="ECO:0007669"/>
    <property type="project" value="TreeGrafter"/>
</dbReference>
<feature type="compositionally biased region" description="Acidic residues" evidence="3">
    <location>
        <begin position="652"/>
        <end position="664"/>
    </location>
</feature>
<dbReference type="CDD" id="cd05499">
    <property type="entry name" value="Bromo_BDF1_2_II"/>
    <property type="match status" value="1"/>
</dbReference>
<dbReference type="InterPro" id="IPR038336">
    <property type="entry name" value="NET_sf"/>
</dbReference>
<feature type="compositionally biased region" description="Basic residues" evidence="3">
    <location>
        <begin position="724"/>
        <end position="736"/>
    </location>
</feature>
<dbReference type="PROSITE" id="PS51525">
    <property type="entry name" value="NET"/>
    <property type="match status" value="1"/>
</dbReference>
<name>A0A177ACB7_9PEZI</name>
<dbReference type="OrthoDB" id="784962at2759"/>
<dbReference type="RefSeq" id="XP_024325021.1">
    <property type="nucleotide sequence ID" value="XM_024467718.1"/>
</dbReference>
<dbReference type="SMART" id="SM00297">
    <property type="entry name" value="BROMO"/>
    <property type="match status" value="2"/>
</dbReference>
<feature type="region of interest" description="Disordered" evidence="3">
    <location>
        <begin position="820"/>
        <end position="895"/>
    </location>
</feature>
<feature type="domain" description="Bromo" evidence="4">
    <location>
        <begin position="542"/>
        <end position="614"/>
    </location>
</feature>
<feature type="region of interest" description="Disordered" evidence="3">
    <location>
        <begin position="639"/>
        <end position="671"/>
    </location>
</feature>
<feature type="compositionally biased region" description="Polar residues" evidence="3">
    <location>
        <begin position="47"/>
        <end position="57"/>
    </location>
</feature>
<dbReference type="InterPro" id="IPR001487">
    <property type="entry name" value="Bromodomain"/>
</dbReference>
<evidence type="ECO:0000256" key="3">
    <source>
        <dbReference type="SAM" id="MobiDB-lite"/>
    </source>
</evidence>
<dbReference type="PROSITE" id="PS00633">
    <property type="entry name" value="BROMODOMAIN_1"/>
    <property type="match status" value="1"/>
</dbReference>
<feature type="compositionally biased region" description="Polar residues" evidence="3">
    <location>
        <begin position="232"/>
        <end position="242"/>
    </location>
</feature>
<evidence type="ECO:0000256" key="1">
    <source>
        <dbReference type="ARBA" id="ARBA00023117"/>
    </source>
</evidence>
<dbReference type="VEuPathDB" id="FungiDB:GMDG_05576"/>
<feature type="compositionally biased region" description="Polar residues" evidence="3">
    <location>
        <begin position="203"/>
        <end position="217"/>
    </location>
</feature>
<proteinExistence type="predicted"/>
<dbReference type="PANTHER" id="PTHR22880:SF225">
    <property type="entry name" value="BROMODOMAIN-CONTAINING PROTEIN BET-1-RELATED"/>
    <property type="match status" value="1"/>
</dbReference>
<accession>A0A177ACB7</accession>
<organism evidence="6">
    <name type="scientific">Pseudogymnoascus destructans</name>
    <dbReference type="NCBI Taxonomy" id="655981"/>
    <lineage>
        <taxon>Eukaryota</taxon>
        <taxon>Fungi</taxon>
        <taxon>Dikarya</taxon>
        <taxon>Ascomycota</taxon>
        <taxon>Pezizomycotina</taxon>
        <taxon>Leotiomycetes</taxon>
        <taxon>Thelebolales</taxon>
        <taxon>Thelebolaceae</taxon>
        <taxon>Pseudogymnoascus</taxon>
    </lineage>
</organism>
<dbReference type="AlphaFoldDB" id="A0A177ACB7"/>
<feature type="compositionally biased region" description="Basic and acidic residues" evidence="3">
    <location>
        <begin position="37"/>
        <end position="46"/>
    </location>
</feature>
<dbReference type="Gene3D" id="1.20.1270.220">
    <property type="match status" value="1"/>
</dbReference>
<dbReference type="EMBL" id="KV441393">
    <property type="protein sequence ID" value="OAF59738.1"/>
    <property type="molecule type" value="Genomic_DNA"/>
</dbReference>
<dbReference type="PANTHER" id="PTHR22880">
    <property type="entry name" value="FALZ-RELATED BROMODOMAIN-CONTAINING PROTEINS"/>
    <property type="match status" value="1"/>
</dbReference>
<reference evidence="6" key="1">
    <citation type="submission" date="2016-03" db="EMBL/GenBank/DDBJ databases">
        <title>Updated assembly of Pseudogymnoascus destructans, the fungus causing white-nose syndrome of bats.</title>
        <authorList>
            <person name="Palmer J.M."/>
            <person name="Drees K.P."/>
            <person name="Foster J.T."/>
            <person name="Lindner D.L."/>
        </authorList>
    </citation>
    <scope>NUCLEOTIDE SEQUENCE [LARGE SCALE GENOMIC DNA]</scope>
    <source>
        <strain evidence="6">20631-21</strain>
    </source>
</reference>
<feature type="region of interest" description="Disordered" evidence="3">
    <location>
        <begin position="152"/>
        <end position="325"/>
    </location>
</feature>
<feature type="domain" description="Bromo" evidence="4">
    <location>
        <begin position="364"/>
        <end position="413"/>
    </location>
</feature>
<evidence type="ECO:0000259" key="4">
    <source>
        <dbReference type="PROSITE" id="PS50014"/>
    </source>
</evidence>
<dbReference type="Gene3D" id="1.20.920.10">
    <property type="entry name" value="Bromodomain-like"/>
    <property type="match status" value="2"/>
</dbReference>
<dbReference type="GeneID" id="36287154"/>
<dbReference type="Pfam" id="PF00439">
    <property type="entry name" value="Bromodomain"/>
    <property type="match status" value="2"/>
</dbReference>
<dbReference type="InterPro" id="IPR018359">
    <property type="entry name" value="Bromodomain_CS"/>
</dbReference>
<feature type="compositionally biased region" description="Basic and acidic residues" evidence="3">
    <location>
        <begin position="488"/>
        <end position="512"/>
    </location>
</feature>
<feature type="region of interest" description="Disordered" evidence="3">
    <location>
        <begin position="1"/>
        <end position="65"/>
    </location>
</feature>
<dbReference type="GO" id="GO:0006338">
    <property type="term" value="P:chromatin remodeling"/>
    <property type="evidence" value="ECO:0007669"/>
    <property type="project" value="TreeGrafter"/>
</dbReference>
<dbReference type="GO" id="GO:0006355">
    <property type="term" value="P:regulation of DNA-templated transcription"/>
    <property type="evidence" value="ECO:0007669"/>
    <property type="project" value="TreeGrafter"/>
</dbReference>
<feature type="compositionally biased region" description="Basic and acidic residues" evidence="3">
    <location>
        <begin position="182"/>
        <end position="192"/>
    </location>
</feature>
<dbReference type="GO" id="GO:0005634">
    <property type="term" value="C:nucleus"/>
    <property type="evidence" value="ECO:0007669"/>
    <property type="project" value="TreeGrafter"/>
</dbReference>
<evidence type="ECO:0000259" key="5">
    <source>
        <dbReference type="PROSITE" id="PS51525"/>
    </source>
</evidence>
<feature type="compositionally biased region" description="Basic and acidic residues" evidence="3">
    <location>
        <begin position="844"/>
        <end position="856"/>
    </location>
</feature>
<keyword evidence="1 2" id="KW-0103">Bromodomain</keyword>
<feature type="region of interest" description="Disordered" evidence="3">
    <location>
        <begin position="428"/>
        <end position="514"/>
    </location>
</feature>
<dbReference type="InterPro" id="IPR050935">
    <property type="entry name" value="Bromo_chromatin_reader"/>
</dbReference>
<dbReference type="PRINTS" id="PR00503">
    <property type="entry name" value="BROMODOMAIN"/>
</dbReference>
<feature type="compositionally biased region" description="Basic residues" evidence="3">
    <location>
        <begin position="833"/>
        <end position="843"/>
    </location>
</feature>
<feature type="compositionally biased region" description="Low complexity" evidence="3">
    <location>
        <begin position="467"/>
        <end position="477"/>
    </location>
</feature>
<feature type="region of interest" description="Disordered" evidence="3">
    <location>
        <begin position="724"/>
        <end position="747"/>
    </location>
</feature>
<feature type="compositionally biased region" description="Low complexity" evidence="3">
    <location>
        <begin position="243"/>
        <end position="255"/>
    </location>
</feature>
<dbReference type="InterPro" id="IPR036427">
    <property type="entry name" value="Bromodomain-like_sf"/>
</dbReference>
<dbReference type="eggNOG" id="KOG1474">
    <property type="taxonomic scope" value="Eukaryota"/>
</dbReference>
<dbReference type="Proteomes" id="UP000077154">
    <property type="component" value="Unassembled WGS sequence"/>
</dbReference>
<gene>
    <name evidence="6" type="ORF">VC83_04081</name>
</gene>
<protein>
    <submittedName>
        <fullName evidence="6">Uncharacterized protein</fullName>
    </submittedName>
</protein>
<dbReference type="InterPro" id="IPR027353">
    <property type="entry name" value="NET_dom"/>
</dbReference>
<evidence type="ECO:0000313" key="6">
    <source>
        <dbReference type="EMBL" id="OAF59738.1"/>
    </source>
</evidence>
<dbReference type="SUPFAM" id="SSF47370">
    <property type="entry name" value="Bromodomain"/>
    <property type="match status" value="2"/>
</dbReference>
<sequence>MAVMTSLPDHNVLREKSHPVPSSDKMALDLGINGSAIHDDSNHDTTRPGSTLTSKPDSTPDAVASVTTVNGDHNANAVAVNNAVESSHGVAGAQTEDAPLVAEIMEETSTAPTEVAQPLQSTSDATSATAPSLDIATLSAADNQIELESTTIVPPVVSATESDLRENPSPVTQEEAAAIQDAKTDRDLRDETETPNEPVPTAENEQPQPSSFNTSVGSIDPLPSSDPIKPASMSNLDLNTSFPSPAVPVAPSAAEPAREDTEMADAPQAPSKVSREREEDPEDEPSAKRTKLQGGEGVAPTDLPAAQNGVSTQAPAPAIKDDGPLTPYQTKEIGKALRSAKSTKDGKNFKAAVIDMWPILKEGYLAKVENPIDLSIIEQKAKAGYSSMADYIKDVELLYQNCVTFNGLEHEVTRCAINVRDSLMSKLPAKEPPKVEKKKKATPVPSAPRHVPERRQSRGAHTGGAGSPTTAGGAAQTFALDPSGTPLIRRDSTKAGDGGRPKREIHPPKSKDLVYNARPKKKKFATELKFCEEVLNELKKPKYQGINAPFLIPVDPVALGIPEYFKIVKSPMDLSTITDNLNSGHYANSKDFEADIRLMFKNCYKFNPPSTAVNVMGQELEAFFNSEWQRKGQYLADHAVSSAATPESSGESGDDESEEEEPEEDHNSGAANIIQARLVEEQKKLIEIMSAKKADQALIRMQQEMVAIVQKQVDEVAKRSAAIKKSKAKPAKKAAGGKKDTKAAKSKGYRPKNIGFAEKEQISNGIAQLEGRPMEQAIALLKKDLPDLDLENNPELDIDQFSNSTLSKLHDLIQRYAPHCIPAPEPRAPRAQKPAKPKKNKPMSKHEQEKKIDQLRQLEQQFKRHGSSEEAKVVPSVEQYMSSSGDESPSDSEED</sequence>
<dbReference type="PROSITE" id="PS50014">
    <property type="entry name" value="BROMODOMAIN_2"/>
    <property type="match status" value="2"/>
</dbReference>
<dbReference type="Pfam" id="PF17035">
    <property type="entry name" value="BET"/>
    <property type="match status" value="1"/>
</dbReference>
<feature type="domain" description="NET" evidence="5">
    <location>
        <begin position="744"/>
        <end position="824"/>
    </location>
</feature>